<reference evidence="7" key="3">
    <citation type="submission" date="2025-08" db="UniProtKB">
        <authorList>
            <consortium name="RefSeq"/>
        </authorList>
    </citation>
    <scope>IDENTIFICATION</scope>
    <source>
        <strain evidence="7">NI907</strain>
    </source>
</reference>
<feature type="compositionally biased region" description="Basic and acidic residues" evidence="4">
    <location>
        <begin position="595"/>
        <end position="604"/>
    </location>
</feature>
<evidence type="ECO:0000256" key="3">
    <source>
        <dbReference type="PROSITE-ProRule" id="PRU00176"/>
    </source>
</evidence>
<dbReference type="KEGG" id="pgri:PgNI_07519"/>
<dbReference type="Gene3D" id="3.30.70.330">
    <property type="match status" value="2"/>
</dbReference>
<dbReference type="InterPro" id="IPR035979">
    <property type="entry name" value="RBD_domain_sf"/>
</dbReference>
<sequence length="604" mass="65296">PFENPTAHQHQVPDAPQSLDPLLDSSSHPFYLTAVASSQVFGTNISAFEVHPLARSLCLLVYSILTQDLQQQVKMGATFNDPNRRHTGVASGYPTVTESLNSIAAANAAMMPDGMGQMINQFQCLSFPAGAYVPTADPNNMVYNPYSQIHHLAGQAAAYDPMVQYHLGTGFPIAHPQTALMGPSTPRNVAAAHVPRELPTLENRRSSYSTSATESTPATPFFGAAGDRTHSARVLSTDRSTFTTPSPQQVLSSAVLGSISAKPTPVQDPELDRLLMQDPAIPRAVPAVFTDHVKTLEQCLENRISGNKNVYIRGLHPTTDDDLLLRYASRFGEVEQSKAIIDTSTGACKGFGFAKFKDIADSQKCIRGFYRLGYEVGFARESFNARLKAEGDDNSTNLYISNLPKDITEPLLIHIFDPHPIASSKILRDSNGNSRGVGFARFESREVCERIIKNFNGLKLGVDSQEMQVRYADTPSQKELKRITAERRQYRTNEYNIGAYGTHAVGMSPSIYQQGSYGMRRSGSGGGSYNHTSRSGNASGGYGGHGTQVTGRESVQQNLTAPPTVTSDDGSGDEGVTIVDASPTGNVTAVSSPSVKKEPKKEKA</sequence>
<dbReference type="PANTHER" id="PTHR24012">
    <property type="entry name" value="RNA BINDING PROTEIN"/>
    <property type="match status" value="1"/>
</dbReference>
<feature type="region of interest" description="Disordered" evidence="4">
    <location>
        <begin position="516"/>
        <end position="604"/>
    </location>
</feature>
<feature type="region of interest" description="Disordered" evidence="4">
    <location>
        <begin position="201"/>
        <end position="225"/>
    </location>
</feature>
<feature type="non-terminal residue" evidence="7">
    <location>
        <position position="1"/>
    </location>
</feature>
<dbReference type="InterPro" id="IPR012677">
    <property type="entry name" value="Nucleotide-bd_a/b_plait_sf"/>
</dbReference>
<evidence type="ECO:0000313" key="6">
    <source>
        <dbReference type="Proteomes" id="UP000515153"/>
    </source>
</evidence>
<name>A0A6P8B0U1_PYRGI</name>
<dbReference type="GeneID" id="41962438"/>
<protein>
    <recommendedName>
        <fullName evidence="5">RRM domain-containing protein</fullName>
    </recommendedName>
</protein>
<keyword evidence="1" id="KW-0677">Repeat</keyword>
<dbReference type="SUPFAM" id="SSF54928">
    <property type="entry name" value="RNA-binding domain, RBD"/>
    <property type="match status" value="2"/>
</dbReference>
<proteinExistence type="predicted"/>
<dbReference type="SMART" id="SM00360">
    <property type="entry name" value="RRM"/>
    <property type="match status" value="2"/>
</dbReference>
<keyword evidence="2 3" id="KW-0694">RNA-binding</keyword>
<evidence type="ECO:0000256" key="1">
    <source>
        <dbReference type="ARBA" id="ARBA00022737"/>
    </source>
</evidence>
<feature type="compositionally biased region" description="Low complexity" evidence="4">
    <location>
        <begin position="206"/>
        <end position="220"/>
    </location>
</feature>
<feature type="domain" description="RRM" evidence="5">
    <location>
        <begin position="308"/>
        <end position="381"/>
    </location>
</feature>
<dbReference type="FunFam" id="3.30.70.330:FF:000323">
    <property type="entry name" value="RNA binding protein MSSP-2"/>
    <property type="match status" value="1"/>
</dbReference>
<evidence type="ECO:0000256" key="2">
    <source>
        <dbReference type="ARBA" id="ARBA00022884"/>
    </source>
</evidence>
<feature type="domain" description="RRM" evidence="5">
    <location>
        <begin position="396"/>
        <end position="474"/>
    </location>
</feature>
<evidence type="ECO:0000256" key="4">
    <source>
        <dbReference type="SAM" id="MobiDB-lite"/>
    </source>
</evidence>
<dbReference type="Proteomes" id="UP000515153">
    <property type="component" value="Unplaced"/>
</dbReference>
<dbReference type="InterPro" id="IPR000504">
    <property type="entry name" value="RRM_dom"/>
</dbReference>
<dbReference type="Pfam" id="PF00076">
    <property type="entry name" value="RRM_1"/>
    <property type="match status" value="2"/>
</dbReference>
<keyword evidence="6" id="KW-1185">Reference proteome</keyword>
<dbReference type="AlphaFoldDB" id="A0A6P8B0U1"/>
<gene>
    <name evidence="7" type="ORF">PgNI_07519</name>
</gene>
<dbReference type="GO" id="GO:0003723">
    <property type="term" value="F:RNA binding"/>
    <property type="evidence" value="ECO:0007669"/>
    <property type="project" value="UniProtKB-UniRule"/>
</dbReference>
<organism evidence="6 7">
    <name type="scientific">Pyricularia grisea</name>
    <name type="common">Crabgrass-specific blast fungus</name>
    <name type="synonym">Magnaporthe grisea</name>
    <dbReference type="NCBI Taxonomy" id="148305"/>
    <lineage>
        <taxon>Eukaryota</taxon>
        <taxon>Fungi</taxon>
        <taxon>Dikarya</taxon>
        <taxon>Ascomycota</taxon>
        <taxon>Pezizomycotina</taxon>
        <taxon>Sordariomycetes</taxon>
        <taxon>Sordariomycetidae</taxon>
        <taxon>Magnaporthales</taxon>
        <taxon>Pyriculariaceae</taxon>
        <taxon>Pyricularia</taxon>
    </lineage>
</organism>
<accession>A0A6P8B0U1</accession>
<dbReference type="RefSeq" id="XP_030980654.1">
    <property type="nucleotide sequence ID" value="XM_031127529.1"/>
</dbReference>
<reference evidence="7" key="2">
    <citation type="submission" date="2019-10" db="EMBL/GenBank/DDBJ databases">
        <authorList>
            <consortium name="NCBI Genome Project"/>
        </authorList>
    </citation>
    <scope>NUCLEOTIDE SEQUENCE</scope>
    <source>
        <strain evidence="7">NI907</strain>
    </source>
</reference>
<reference evidence="7" key="1">
    <citation type="journal article" date="2019" name="Mol. Biol. Evol.">
        <title>Blast fungal genomes show frequent chromosomal changes, gene gains and losses, and effector gene turnover.</title>
        <authorList>
            <person name="Gomez Luciano L.B."/>
            <person name="Jason Tsai I."/>
            <person name="Chuma I."/>
            <person name="Tosa Y."/>
            <person name="Chen Y.H."/>
            <person name="Li J.Y."/>
            <person name="Li M.Y."/>
            <person name="Jade Lu M.Y."/>
            <person name="Nakayashiki H."/>
            <person name="Li W.H."/>
        </authorList>
    </citation>
    <scope>NUCLEOTIDE SEQUENCE</scope>
    <source>
        <strain evidence="7">NI907</strain>
    </source>
</reference>
<evidence type="ECO:0000313" key="7">
    <source>
        <dbReference type="RefSeq" id="XP_030980654.1"/>
    </source>
</evidence>
<dbReference type="PROSITE" id="PS50102">
    <property type="entry name" value="RRM"/>
    <property type="match status" value="2"/>
</dbReference>
<feature type="compositionally biased region" description="Polar residues" evidence="4">
    <location>
        <begin position="553"/>
        <end position="569"/>
    </location>
</feature>
<evidence type="ECO:0000259" key="5">
    <source>
        <dbReference type="PROSITE" id="PS50102"/>
    </source>
</evidence>